<dbReference type="EMBL" id="JABFHI010000001">
    <property type="protein sequence ID" value="NOG30716.1"/>
    <property type="molecule type" value="Genomic_DNA"/>
</dbReference>
<evidence type="ECO:0000313" key="3">
    <source>
        <dbReference type="EMBL" id="NOG30716.1"/>
    </source>
</evidence>
<organism evidence="3 4">
    <name type="scientific">Vreelandella azerica</name>
    <dbReference type="NCBI Taxonomy" id="2732867"/>
    <lineage>
        <taxon>Bacteria</taxon>
        <taxon>Pseudomonadati</taxon>
        <taxon>Pseudomonadota</taxon>
        <taxon>Gammaproteobacteria</taxon>
        <taxon>Oceanospirillales</taxon>
        <taxon>Halomonadaceae</taxon>
        <taxon>Vreelandella</taxon>
    </lineage>
</organism>
<dbReference type="PANTHER" id="PTHR42942:SF1">
    <property type="entry name" value="ALKYLTRANSFERASE-LIKE PROTEIN 1"/>
    <property type="match status" value="1"/>
</dbReference>
<dbReference type="Proteomes" id="UP000588806">
    <property type="component" value="Unassembled WGS sequence"/>
</dbReference>
<dbReference type="InterPro" id="IPR014048">
    <property type="entry name" value="MethylDNA_cys_MeTrfase_DNA-bd"/>
</dbReference>
<dbReference type="CDD" id="cd06445">
    <property type="entry name" value="ATase"/>
    <property type="match status" value="1"/>
</dbReference>
<keyword evidence="1" id="KW-0227">DNA damage</keyword>
<protein>
    <submittedName>
        <fullName evidence="3">Cysteine methyltransferase</fullName>
    </submittedName>
</protein>
<sequence>MPRIELLEQIYTIVEQIPVGRVTTYGRIAAMTEGATPRMVGSALRNLPAGHQLPWHRVIAASRKLADHGGAERQHQKLRDEGVVFDRKGRVAFDLVWPD</sequence>
<dbReference type="InterPro" id="IPR036217">
    <property type="entry name" value="MethylDNA_cys_MeTrfase_DNAb"/>
</dbReference>
<evidence type="ECO:0000313" key="4">
    <source>
        <dbReference type="Proteomes" id="UP000588806"/>
    </source>
</evidence>
<dbReference type="Gene3D" id="1.10.10.10">
    <property type="entry name" value="Winged helix-like DNA-binding domain superfamily/Winged helix DNA-binding domain"/>
    <property type="match status" value="1"/>
</dbReference>
<dbReference type="AlphaFoldDB" id="A0A7Y3TUY0"/>
<dbReference type="PANTHER" id="PTHR42942">
    <property type="entry name" value="6-O-METHYLGUANINE DNA METHYLTRANSFERASE"/>
    <property type="match status" value="1"/>
</dbReference>
<proteinExistence type="predicted"/>
<evidence type="ECO:0000259" key="2">
    <source>
        <dbReference type="Pfam" id="PF01035"/>
    </source>
</evidence>
<dbReference type="RefSeq" id="WP_171701193.1">
    <property type="nucleotide sequence ID" value="NZ_JABFHI010000001.1"/>
</dbReference>
<keyword evidence="3" id="KW-0489">Methyltransferase</keyword>
<dbReference type="InterPro" id="IPR036388">
    <property type="entry name" value="WH-like_DNA-bd_sf"/>
</dbReference>
<feature type="domain" description="Methylated-DNA-[protein]-cysteine S-methyltransferase DNA binding" evidence="2">
    <location>
        <begin position="8"/>
        <end position="83"/>
    </location>
</feature>
<keyword evidence="3" id="KW-0808">Transferase</keyword>
<dbReference type="GO" id="GO:0032259">
    <property type="term" value="P:methylation"/>
    <property type="evidence" value="ECO:0007669"/>
    <property type="project" value="UniProtKB-KW"/>
</dbReference>
<name>A0A7Y3TUY0_9GAMM</name>
<dbReference type="Pfam" id="PF01035">
    <property type="entry name" value="DNA_binding_1"/>
    <property type="match status" value="1"/>
</dbReference>
<gene>
    <name evidence="3" type="ORF">HLB35_01100</name>
</gene>
<reference evidence="3 4" key="2">
    <citation type="submission" date="2020-06" db="EMBL/GenBank/DDBJ databases">
        <title>Halomonas songnenensis sp. nov., a moderately halophilic bacterium isolated from saline and alkaline soils.</title>
        <authorList>
            <person name="Jiang J."/>
            <person name="Pan Y."/>
        </authorList>
    </citation>
    <scope>NUCLEOTIDE SEQUENCE [LARGE SCALE GENOMIC DNA]</scope>
    <source>
        <strain evidence="3 4">TBZ9</strain>
    </source>
</reference>
<evidence type="ECO:0000256" key="1">
    <source>
        <dbReference type="ARBA" id="ARBA00022763"/>
    </source>
</evidence>
<reference evidence="3 4" key="1">
    <citation type="submission" date="2020-05" db="EMBL/GenBank/DDBJ databases">
        <authorList>
            <person name="Ruan W."/>
            <person name="Jeon C.O."/>
            <person name="Chun B.H."/>
        </authorList>
    </citation>
    <scope>NUCLEOTIDE SEQUENCE [LARGE SCALE GENOMIC DNA]</scope>
    <source>
        <strain evidence="3 4">TBZ9</strain>
    </source>
</reference>
<dbReference type="SUPFAM" id="SSF46767">
    <property type="entry name" value="Methylated DNA-protein cysteine methyltransferase, C-terminal domain"/>
    <property type="match status" value="1"/>
</dbReference>
<keyword evidence="4" id="KW-1185">Reference proteome</keyword>
<dbReference type="InterPro" id="IPR052520">
    <property type="entry name" value="ATL_DNA_repair"/>
</dbReference>
<dbReference type="GO" id="GO:0008168">
    <property type="term" value="F:methyltransferase activity"/>
    <property type="evidence" value="ECO:0007669"/>
    <property type="project" value="UniProtKB-KW"/>
</dbReference>
<accession>A0A7Y3TUY0</accession>
<dbReference type="GO" id="GO:0006281">
    <property type="term" value="P:DNA repair"/>
    <property type="evidence" value="ECO:0007669"/>
    <property type="project" value="InterPro"/>
</dbReference>
<comment type="caution">
    <text evidence="3">The sequence shown here is derived from an EMBL/GenBank/DDBJ whole genome shotgun (WGS) entry which is preliminary data.</text>
</comment>